<accession>A0A4S4ED82</accession>
<evidence type="ECO:0000256" key="3">
    <source>
        <dbReference type="PROSITE-ProRule" id="PRU00339"/>
    </source>
</evidence>
<dbReference type="NCBIfam" id="TIGR00756">
    <property type="entry name" value="PPR"/>
    <property type="match status" value="3"/>
</dbReference>
<dbReference type="PANTHER" id="PTHR45717">
    <property type="entry name" value="OS12G0527900 PROTEIN"/>
    <property type="match status" value="1"/>
</dbReference>
<dbReference type="PROSITE" id="PS51375">
    <property type="entry name" value="PPR"/>
    <property type="match status" value="1"/>
</dbReference>
<evidence type="ECO:0000313" key="5">
    <source>
        <dbReference type="EMBL" id="THG13686.1"/>
    </source>
</evidence>
<evidence type="ECO:0000256" key="1">
    <source>
        <dbReference type="ARBA" id="ARBA00007626"/>
    </source>
</evidence>
<feature type="repeat" description="TPR" evidence="3">
    <location>
        <begin position="292"/>
        <end position="325"/>
    </location>
</feature>
<dbReference type="AlphaFoldDB" id="A0A4S4ED82"/>
<evidence type="ECO:0000256" key="2">
    <source>
        <dbReference type="ARBA" id="ARBA00022737"/>
    </source>
</evidence>
<dbReference type="GO" id="GO:0005739">
    <property type="term" value="C:mitochondrion"/>
    <property type="evidence" value="ECO:0007669"/>
    <property type="project" value="TreeGrafter"/>
</dbReference>
<dbReference type="Pfam" id="PF13812">
    <property type="entry name" value="PPR_3"/>
    <property type="match status" value="1"/>
</dbReference>
<keyword evidence="2" id="KW-0677">Repeat</keyword>
<evidence type="ECO:0008006" key="7">
    <source>
        <dbReference type="Google" id="ProtNLM"/>
    </source>
</evidence>
<keyword evidence="6" id="KW-1185">Reference proteome</keyword>
<dbReference type="GO" id="GO:0003729">
    <property type="term" value="F:mRNA binding"/>
    <property type="evidence" value="ECO:0007669"/>
    <property type="project" value="UniProtKB-ARBA"/>
</dbReference>
<dbReference type="InterPro" id="IPR011990">
    <property type="entry name" value="TPR-like_helical_dom_sf"/>
</dbReference>
<comment type="similarity">
    <text evidence="1">Belongs to the PPR family. P subfamily.</text>
</comment>
<dbReference type="SUPFAM" id="SSF48452">
    <property type="entry name" value="TPR-like"/>
    <property type="match status" value="1"/>
</dbReference>
<gene>
    <name evidence="5" type="ORF">TEA_007425</name>
</gene>
<proteinExistence type="inferred from homology"/>
<dbReference type="Proteomes" id="UP000306102">
    <property type="component" value="Unassembled WGS sequence"/>
</dbReference>
<sequence length="402" mass="45980">MSRWMSDRQYYKLSPTDVAVRLELISRVCGLERAEIFFNSISTNLKSFHAYGALLRVYVREKYVVKAEAIMQKMREMGMATTSFPYNMMISLYSKIGEHSKIHMLIQEMENLEIPLDMFTLKTQVSAYAMASDISRMEKILNHIEEDPYCIADWEVYSVAANGYLKVGLIEKALTVLKKMEGTMPVGRKLAFQHLVSLYSSTGLKDEVYRVWNIHRPLNEVHNPSYSVMISSLAKLDDIEGAEKIFQEWETICTFYDFRVLNRLLVAYCRKGLFDKAELAISKAIEGRRPFASSWIILAVGYMQNKQMDKAVEMLKKALLVGRTTGWRPNPSTLDAFLEYLEGQGDVEVMEEIIMLLEDPGALTKDSYNRLLRTSVATGRSISSGVLDQMKMKGFTTDEVTQ</sequence>
<dbReference type="Pfam" id="PF01535">
    <property type="entry name" value="PPR"/>
    <property type="match status" value="4"/>
</dbReference>
<reference evidence="5 6" key="1">
    <citation type="journal article" date="2018" name="Proc. Natl. Acad. Sci. U.S.A.">
        <title>Draft genome sequence of Camellia sinensis var. sinensis provides insights into the evolution of the tea genome and tea quality.</title>
        <authorList>
            <person name="Wei C."/>
            <person name="Yang H."/>
            <person name="Wang S."/>
            <person name="Zhao J."/>
            <person name="Liu C."/>
            <person name="Gao L."/>
            <person name="Xia E."/>
            <person name="Lu Y."/>
            <person name="Tai Y."/>
            <person name="She G."/>
            <person name="Sun J."/>
            <person name="Cao H."/>
            <person name="Tong W."/>
            <person name="Gao Q."/>
            <person name="Li Y."/>
            <person name="Deng W."/>
            <person name="Jiang X."/>
            <person name="Wang W."/>
            <person name="Chen Q."/>
            <person name="Zhang S."/>
            <person name="Li H."/>
            <person name="Wu J."/>
            <person name="Wang P."/>
            <person name="Li P."/>
            <person name="Shi C."/>
            <person name="Zheng F."/>
            <person name="Jian J."/>
            <person name="Huang B."/>
            <person name="Shan D."/>
            <person name="Shi M."/>
            <person name="Fang C."/>
            <person name="Yue Y."/>
            <person name="Li F."/>
            <person name="Li D."/>
            <person name="Wei S."/>
            <person name="Han B."/>
            <person name="Jiang C."/>
            <person name="Yin Y."/>
            <person name="Xia T."/>
            <person name="Zhang Z."/>
            <person name="Bennetzen J.L."/>
            <person name="Zhao S."/>
            <person name="Wan X."/>
        </authorList>
    </citation>
    <scope>NUCLEOTIDE SEQUENCE [LARGE SCALE GENOMIC DNA]</scope>
    <source>
        <strain evidence="6">cv. Shuchazao</strain>
        <tissue evidence="5">Leaf</tissue>
    </source>
</reference>
<dbReference type="EMBL" id="SDRB02005770">
    <property type="protein sequence ID" value="THG13686.1"/>
    <property type="molecule type" value="Genomic_DNA"/>
</dbReference>
<name>A0A4S4ED82_CAMSN</name>
<comment type="caution">
    <text evidence="5">The sequence shown here is derived from an EMBL/GenBank/DDBJ whole genome shotgun (WGS) entry which is preliminary data.</text>
</comment>
<evidence type="ECO:0000313" key="6">
    <source>
        <dbReference type="Proteomes" id="UP000306102"/>
    </source>
</evidence>
<dbReference type="PANTHER" id="PTHR45717:SF6">
    <property type="entry name" value="PENTACOTRIPEPTIDE-REPEAT REGION OF PRORP DOMAIN-CONTAINING PROTEIN"/>
    <property type="match status" value="1"/>
</dbReference>
<evidence type="ECO:0000256" key="4">
    <source>
        <dbReference type="PROSITE-ProRule" id="PRU00708"/>
    </source>
</evidence>
<dbReference type="InterPro" id="IPR002885">
    <property type="entry name" value="PPR_rpt"/>
</dbReference>
<organism evidence="5 6">
    <name type="scientific">Camellia sinensis var. sinensis</name>
    <name type="common">China tea</name>
    <dbReference type="NCBI Taxonomy" id="542762"/>
    <lineage>
        <taxon>Eukaryota</taxon>
        <taxon>Viridiplantae</taxon>
        <taxon>Streptophyta</taxon>
        <taxon>Embryophyta</taxon>
        <taxon>Tracheophyta</taxon>
        <taxon>Spermatophyta</taxon>
        <taxon>Magnoliopsida</taxon>
        <taxon>eudicotyledons</taxon>
        <taxon>Gunneridae</taxon>
        <taxon>Pentapetalae</taxon>
        <taxon>asterids</taxon>
        <taxon>Ericales</taxon>
        <taxon>Theaceae</taxon>
        <taxon>Camellia</taxon>
    </lineage>
</organism>
<dbReference type="InterPro" id="IPR019734">
    <property type="entry name" value="TPR_rpt"/>
</dbReference>
<keyword evidence="3" id="KW-0802">TPR repeat</keyword>
<dbReference type="PROSITE" id="PS50005">
    <property type="entry name" value="TPR"/>
    <property type="match status" value="1"/>
</dbReference>
<protein>
    <recommendedName>
        <fullName evidence="7">Pentacotripeptide-repeat region of PRORP domain-containing protein</fullName>
    </recommendedName>
</protein>
<dbReference type="Gene3D" id="1.25.40.10">
    <property type="entry name" value="Tetratricopeptide repeat domain"/>
    <property type="match status" value="3"/>
</dbReference>
<feature type="repeat" description="PPR" evidence="4">
    <location>
        <begin position="47"/>
        <end position="81"/>
    </location>
</feature>